<dbReference type="InterPro" id="IPR029787">
    <property type="entry name" value="Nucleotide_cyclase"/>
</dbReference>
<proteinExistence type="predicted"/>
<reference evidence="4" key="1">
    <citation type="journal article" date="2019" name="PLoS Negl. Trop. Dis.">
        <title>Revisiting the worldwide diversity of Leptospira species in the environment.</title>
        <authorList>
            <person name="Vincent A.T."/>
            <person name="Schiettekatte O."/>
            <person name="Bourhy P."/>
            <person name="Veyrier F.J."/>
            <person name="Picardeau M."/>
        </authorList>
    </citation>
    <scope>NUCLEOTIDE SEQUENCE [LARGE SCALE GENOMIC DNA]</scope>
    <source>
        <strain evidence="4">201702455</strain>
    </source>
</reference>
<dbReference type="CDD" id="cd01949">
    <property type="entry name" value="GGDEF"/>
    <property type="match status" value="1"/>
</dbReference>
<dbReference type="AlphaFoldDB" id="A0A4R9K3I3"/>
<dbReference type="GO" id="GO:0052621">
    <property type="term" value="F:diguanylate cyclase activity"/>
    <property type="evidence" value="ECO:0007669"/>
    <property type="project" value="UniProtKB-EC"/>
</dbReference>
<dbReference type="InterPro" id="IPR000160">
    <property type="entry name" value="GGDEF_dom"/>
</dbReference>
<dbReference type="PANTHER" id="PTHR45138">
    <property type="entry name" value="REGULATORY COMPONENTS OF SENSORY TRANSDUCTION SYSTEM"/>
    <property type="match status" value="1"/>
</dbReference>
<dbReference type="NCBIfam" id="TIGR00254">
    <property type="entry name" value="GGDEF"/>
    <property type="match status" value="1"/>
</dbReference>
<dbReference type="OrthoDB" id="9759607at2"/>
<evidence type="ECO:0000313" key="5">
    <source>
        <dbReference type="Proteomes" id="UP000297762"/>
    </source>
</evidence>
<dbReference type="RefSeq" id="WP_135649791.1">
    <property type="nucleotide sequence ID" value="NZ_RQGF01000028.1"/>
</dbReference>
<gene>
    <name evidence="4" type="ORF">EHQ64_12375</name>
</gene>
<dbReference type="InterPro" id="IPR043128">
    <property type="entry name" value="Rev_trsase/Diguanyl_cyclase"/>
</dbReference>
<dbReference type="EC" id="2.7.7.65" evidence="1"/>
<accession>A0A4R9K3I3</accession>
<dbReference type="Pfam" id="PF00990">
    <property type="entry name" value="GGDEF"/>
    <property type="match status" value="1"/>
</dbReference>
<evidence type="ECO:0000259" key="3">
    <source>
        <dbReference type="PROSITE" id="PS50887"/>
    </source>
</evidence>
<evidence type="ECO:0000313" key="4">
    <source>
        <dbReference type="EMBL" id="TGL60619.1"/>
    </source>
</evidence>
<sequence>MSSSLKNYWIRNLNFLETLDDAILISDPKGKLLDHNSSAQELGLVPEKPDLKLTRWYLSLAEKDPKEQSHLTLVLSSVKRRFVCRTVPILLDDKEPAKAFYFRDLTEKILSEAKAQRYETLFRRRENRIKELEIRDKLTGLFNRDYTIESFQAELFRAERTESKIGIIYLDIDRLKEINEIFGTQKGDLLLKEMGKILLENSRRSDITSRIGGEEFLLLLPGANKDIVLDRAEKIRRLFSEYGQPDPLGEIKTTVSVGVAMYPEDGSTRDHLLLEAQKAMEIAKHSGKNKVVFKGINDKN</sequence>
<evidence type="ECO:0000256" key="2">
    <source>
        <dbReference type="ARBA" id="ARBA00034247"/>
    </source>
</evidence>
<comment type="caution">
    <text evidence="4">The sequence shown here is derived from an EMBL/GenBank/DDBJ whole genome shotgun (WGS) entry which is preliminary data.</text>
</comment>
<dbReference type="SMART" id="SM00267">
    <property type="entry name" value="GGDEF"/>
    <property type="match status" value="1"/>
</dbReference>
<organism evidence="4 5">
    <name type="scientific">Leptospira sarikeiensis</name>
    <dbReference type="NCBI Taxonomy" id="2484943"/>
    <lineage>
        <taxon>Bacteria</taxon>
        <taxon>Pseudomonadati</taxon>
        <taxon>Spirochaetota</taxon>
        <taxon>Spirochaetia</taxon>
        <taxon>Leptospirales</taxon>
        <taxon>Leptospiraceae</taxon>
        <taxon>Leptospira</taxon>
    </lineage>
</organism>
<name>A0A4R9K3I3_9LEPT</name>
<feature type="domain" description="GGDEF" evidence="3">
    <location>
        <begin position="163"/>
        <end position="296"/>
    </location>
</feature>
<protein>
    <recommendedName>
        <fullName evidence="1">diguanylate cyclase</fullName>
        <ecNumber evidence="1">2.7.7.65</ecNumber>
    </recommendedName>
</protein>
<dbReference type="EMBL" id="RQGF01000028">
    <property type="protein sequence ID" value="TGL60619.1"/>
    <property type="molecule type" value="Genomic_DNA"/>
</dbReference>
<dbReference type="SUPFAM" id="SSF55073">
    <property type="entry name" value="Nucleotide cyclase"/>
    <property type="match status" value="1"/>
</dbReference>
<dbReference type="GO" id="GO:0043709">
    <property type="term" value="P:cell adhesion involved in single-species biofilm formation"/>
    <property type="evidence" value="ECO:0007669"/>
    <property type="project" value="TreeGrafter"/>
</dbReference>
<dbReference type="GO" id="GO:0005886">
    <property type="term" value="C:plasma membrane"/>
    <property type="evidence" value="ECO:0007669"/>
    <property type="project" value="TreeGrafter"/>
</dbReference>
<dbReference type="InterPro" id="IPR050469">
    <property type="entry name" value="Diguanylate_Cyclase"/>
</dbReference>
<dbReference type="Proteomes" id="UP000297762">
    <property type="component" value="Unassembled WGS sequence"/>
</dbReference>
<dbReference type="Gene3D" id="3.30.70.270">
    <property type="match status" value="1"/>
</dbReference>
<dbReference type="PANTHER" id="PTHR45138:SF9">
    <property type="entry name" value="DIGUANYLATE CYCLASE DGCM-RELATED"/>
    <property type="match status" value="1"/>
</dbReference>
<keyword evidence="5" id="KW-1185">Reference proteome</keyword>
<dbReference type="PROSITE" id="PS50887">
    <property type="entry name" value="GGDEF"/>
    <property type="match status" value="1"/>
</dbReference>
<dbReference type="GO" id="GO:1902201">
    <property type="term" value="P:negative regulation of bacterial-type flagellum-dependent cell motility"/>
    <property type="evidence" value="ECO:0007669"/>
    <property type="project" value="TreeGrafter"/>
</dbReference>
<comment type="catalytic activity">
    <reaction evidence="2">
        <text>2 GTP = 3',3'-c-di-GMP + 2 diphosphate</text>
        <dbReference type="Rhea" id="RHEA:24898"/>
        <dbReference type="ChEBI" id="CHEBI:33019"/>
        <dbReference type="ChEBI" id="CHEBI:37565"/>
        <dbReference type="ChEBI" id="CHEBI:58805"/>
        <dbReference type="EC" id="2.7.7.65"/>
    </reaction>
</comment>
<evidence type="ECO:0000256" key="1">
    <source>
        <dbReference type="ARBA" id="ARBA00012528"/>
    </source>
</evidence>